<name>A0A429X9Z5_SIMTE</name>
<sequence>MTSQKEIKHIEISGESINVYKKEIQSLTSKFDLNLKQLSKLLNMPLTKINNIIHQEKIDLTDHEKENIQHKSAMLHYGLSGIEAKERAQIILDTLAQEFDLSLMNISKLLDVSEKELLNFKENIPIERNLELNICVNIIMLNFTLHQNFL</sequence>
<evidence type="ECO:0000313" key="2">
    <source>
        <dbReference type="Proteomes" id="UP000287296"/>
    </source>
</evidence>
<dbReference type="OrthoDB" id="2734326at2"/>
<dbReference type="AlphaFoldDB" id="A0A429X9Z5"/>
<dbReference type="RefSeq" id="WP_120117568.1">
    <property type="nucleotide sequence ID" value="NZ_BORI01000002.1"/>
</dbReference>
<dbReference type="EMBL" id="QYTW02000005">
    <property type="protein sequence ID" value="RST60248.1"/>
    <property type="molecule type" value="Genomic_DNA"/>
</dbReference>
<organism evidence="1 2">
    <name type="scientific">Siminovitchia terrae</name>
    <name type="common">Bacillus terrae</name>
    <dbReference type="NCBI Taxonomy" id="1914933"/>
    <lineage>
        <taxon>Bacteria</taxon>
        <taxon>Bacillati</taxon>
        <taxon>Bacillota</taxon>
        <taxon>Bacilli</taxon>
        <taxon>Bacillales</taxon>
        <taxon>Bacillaceae</taxon>
        <taxon>Siminovitchia</taxon>
    </lineage>
</organism>
<dbReference type="Pfam" id="PF20317">
    <property type="entry name" value="HTH_60"/>
    <property type="match status" value="1"/>
</dbReference>
<reference evidence="1 2" key="1">
    <citation type="submission" date="2018-12" db="EMBL/GenBank/DDBJ databases">
        <authorList>
            <person name="Sun L."/>
            <person name="Chen Z."/>
        </authorList>
    </citation>
    <scope>NUCLEOTIDE SEQUENCE [LARGE SCALE GENOMIC DNA]</scope>
    <source>
        <strain evidence="1 2">LMG 29736</strain>
    </source>
</reference>
<protein>
    <submittedName>
        <fullName evidence="1">Uncharacterized protein</fullName>
    </submittedName>
</protein>
<dbReference type="Proteomes" id="UP000287296">
    <property type="component" value="Unassembled WGS sequence"/>
</dbReference>
<gene>
    <name evidence="1" type="ORF">D5F11_007285</name>
</gene>
<evidence type="ECO:0000313" key="1">
    <source>
        <dbReference type="EMBL" id="RST60248.1"/>
    </source>
</evidence>
<dbReference type="InterPro" id="IPR046930">
    <property type="entry name" value="HTH_60"/>
</dbReference>
<comment type="caution">
    <text evidence="1">The sequence shown here is derived from an EMBL/GenBank/DDBJ whole genome shotgun (WGS) entry which is preliminary data.</text>
</comment>
<accession>A0A429X9Z5</accession>
<proteinExistence type="predicted"/>